<keyword evidence="2" id="KW-1185">Reference proteome</keyword>
<gene>
    <name evidence="1" type="ORF">LTR05_002466</name>
</gene>
<organism evidence="1 2">
    <name type="scientific">Lithohypha guttulata</name>
    <dbReference type="NCBI Taxonomy" id="1690604"/>
    <lineage>
        <taxon>Eukaryota</taxon>
        <taxon>Fungi</taxon>
        <taxon>Dikarya</taxon>
        <taxon>Ascomycota</taxon>
        <taxon>Pezizomycotina</taxon>
        <taxon>Eurotiomycetes</taxon>
        <taxon>Chaetothyriomycetidae</taxon>
        <taxon>Chaetothyriales</taxon>
        <taxon>Trichomeriaceae</taxon>
        <taxon>Lithohypha</taxon>
    </lineage>
</organism>
<sequence length="403" mass="46018">MKPWQILSLIESGNDVGPGKKSKGGLRQSKGTEIETIRLANIDLATDFKESSAYDRAKTTFQFLDLPQEIQDQIYTEAIISGTPTELLINDTICGRNLALRQVCRKFRDDLRKLLPQLNLCGTDSAELFLERLLKPQVTWNTMQSQQWTPIFTPQVNWNMIQNHQRTPPLRPEVNWDMIHNQQWAPEGITAIYLSKIAMALLAKLECHKTLGRLVQHFPRLQRVAFSLDADTWQSRFENFGRDAKRVVETNVAWRWPFERAVESQTCLNDLAYALHERQAERGWGKWQVAARCLVRWINDPSKEGDVIYQLCTLTYASGGCESKQKVSQNVSITPSHNLFRNVSQNIFLHKTSHWITSNVPEVRAVARASGYDFPAGQLVHYLGAEEAVKCGLQSSKVHKTTQ</sequence>
<accession>A0AAN7T4X8</accession>
<proteinExistence type="predicted"/>
<evidence type="ECO:0008006" key="3">
    <source>
        <dbReference type="Google" id="ProtNLM"/>
    </source>
</evidence>
<dbReference type="Proteomes" id="UP001309876">
    <property type="component" value="Unassembled WGS sequence"/>
</dbReference>
<dbReference type="AlphaFoldDB" id="A0AAN7T4X8"/>
<name>A0AAN7T4X8_9EURO</name>
<dbReference type="EMBL" id="JAVRRJ010000002">
    <property type="protein sequence ID" value="KAK5088249.1"/>
    <property type="molecule type" value="Genomic_DNA"/>
</dbReference>
<evidence type="ECO:0000313" key="2">
    <source>
        <dbReference type="Proteomes" id="UP001309876"/>
    </source>
</evidence>
<protein>
    <recommendedName>
        <fullName evidence="3">F-box domain-containing protein</fullName>
    </recommendedName>
</protein>
<comment type="caution">
    <text evidence="1">The sequence shown here is derived from an EMBL/GenBank/DDBJ whole genome shotgun (WGS) entry which is preliminary data.</text>
</comment>
<evidence type="ECO:0000313" key="1">
    <source>
        <dbReference type="EMBL" id="KAK5088249.1"/>
    </source>
</evidence>
<reference evidence="1 2" key="1">
    <citation type="submission" date="2023-08" db="EMBL/GenBank/DDBJ databases">
        <title>Black Yeasts Isolated from many extreme environments.</title>
        <authorList>
            <person name="Coleine C."/>
            <person name="Stajich J.E."/>
            <person name="Selbmann L."/>
        </authorList>
    </citation>
    <scope>NUCLEOTIDE SEQUENCE [LARGE SCALE GENOMIC DNA]</scope>
    <source>
        <strain evidence="1 2">CCFEE 5910</strain>
    </source>
</reference>